<proteinExistence type="predicted"/>
<dbReference type="InterPro" id="IPR021896">
    <property type="entry name" value="THAP9-like_HTH"/>
</dbReference>
<name>A0A1Y1MYR8_PHOPY</name>
<feature type="domain" description="THAP9-like helix-turn-helix" evidence="1">
    <location>
        <begin position="1"/>
        <end position="27"/>
    </location>
</feature>
<evidence type="ECO:0000313" key="2">
    <source>
        <dbReference type="EMBL" id="JAV90298.1"/>
    </source>
</evidence>
<dbReference type="Pfam" id="PF12017">
    <property type="entry name" value="Tnp_P_element"/>
    <property type="match status" value="1"/>
</dbReference>
<dbReference type="AlphaFoldDB" id="A0A1Y1MYR8"/>
<evidence type="ECO:0000259" key="1">
    <source>
        <dbReference type="Pfam" id="PF12017"/>
    </source>
</evidence>
<accession>A0A1Y1MYR8</accession>
<sequence length="205" mass="23667">MHFYSSHAYNFLRGCMTLPHPRTIRSWTAEVNAEAGFTMETLRQIQVDVNKVDHCAKRVNDCVTCNGCKEIAIDFNAPKNGLIAIKDYGDYLFVPSEFTKTLRYAAERILQNVLQLKLTKDIFNKVFVGTVQSVGLDLFNNYKNQFQNHESNLSNLELHFNNLLSLILTKYVAVRIRHMCILLNENERGTNIRQKCTKMVLFRGQ</sequence>
<protein>
    <recommendedName>
        <fullName evidence="1">THAP9-like helix-turn-helix domain-containing protein</fullName>
    </recommendedName>
</protein>
<reference evidence="2" key="1">
    <citation type="journal article" date="2016" name="Sci. Rep.">
        <title>Molecular characterization of firefly nuptial gifts: a multi-omics approach sheds light on postcopulatory sexual selection.</title>
        <authorList>
            <person name="Al-Wathiqui N."/>
            <person name="Fallon T.R."/>
            <person name="South A."/>
            <person name="Weng J.K."/>
            <person name="Lewis S.M."/>
        </authorList>
    </citation>
    <scope>NUCLEOTIDE SEQUENCE</scope>
</reference>
<dbReference type="EMBL" id="GEZM01018373">
    <property type="protein sequence ID" value="JAV90298.1"/>
    <property type="molecule type" value="Transcribed_RNA"/>
</dbReference>
<organism evidence="2">
    <name type="scientific">Photinus pyralis</name>
    <name type="common">Common eastern firefly</name>
    <name type="synonym">Lampyris pyralis</name>
    <dbReference type="NCBI Taxonomy" id="7054"/>
    <lineage>
        <taxon>Eukaryota</taxon>
        <taxon>Metazoa</taxon>
        <taxon>Ecdysozoa</taxon>
        <taxon>Arthropoda</taxon>
        <taxon>Hexapoda</taxon>
        <taxon>Insecta</taxon>
        <taxon>Pterygota</taxon>
        <taxon>Neoptera</taxon>
        <taxon>Endopterygota</taxon>
        <taxon>Coleoptera</taxon>
        <taxon>Polyphaga</taxon>
        <taxon>Elateriformia</taxon>
        <taxon>Elateroidea</taxon>
        <taxon>Lampyridae</taxon>
        <taxon>Lampyrinae</taxon>
        <taxon>Photinus</taxon>
    </lineage>
</organism>